<keyword evidence="2" id="KW-1185">Reference proteome</keyword>
<name>A0AAF0QUY3_SOLVR</name>
<evidence type="ECO:0000313" key="1">
    <source>
        <dbReference type="EMBL" id="WMV29911.1"/>
    </source>
</evidence>
<reference evidence="1" key="1">
    <citation type="submission" date="2023-08" db="EMBL/GenBank/DDBJ databases">
        <title>A de novo genome assembly of Solanum verrucosum Schlechtendal, a Mexican diploid species geographically isolated from the other diploid A-genome species in potato relatives.</title>
        <authorList>
            <person name="Hosaka K."/>
        </authorList>
    </citation>
    <scope>NUCLEOTIDE SEQUENCE</scope>
    <source>
        <tissue evidence="1">Young leaves</tissue>
    </source>
</reference>
<gene>
    <name evidence="1" type="ORF">MTR67_023296</name>
</gene>
<dbReference type="EMBL" id="CP133616">
    <property type="protein sequence ID" value="WMV29911.1"/>
    <property type="molecule type" value="Genomic_DNA"/>
</dbReference>
<dbReference type="AlphaFoldDB" id="A0AAF0QUY3"/>
<evidence type="ECO:0008006" key="3">
    <source>
        <dbReference type="Google" id="ProtNLM"/>
    </source>
</evidence>
<dbReference type="PANTHER" id="PTHR19446">
    <property type="entry name" value="REVERSE TRANSCRIPTASES"/>
    <property type="match status" value="1"/>
</dbReference>
<proteinExistence type="predicted"/>
<organism evidence="1 2">
    <name type="scientific">Solanum verrucosum</name>
    <dbReference type="NCBI Taxonomy" id="315347"/>
    <lineage>
        <taxon>Eukaryota</taxon>
        <taxon>Viridiplantae</taxon>
        <taxon>Streptophyta</taxon>
        <taxon>Embryophyta</taxon>
        <taxon>Tracheophyta</taxon>
        <taxon>Spermatophyta</taxon>
        <taxon>Magnoliopsida</taxon>
        <taxon>eudicotyledons</taxon>
        <taxon>Gunneridae</taxon>
        <taxon>Pentapetalae</taxon>
        <taxon>asterids</taxon>
        <taxon>lamiids</taxon>
        <taxon>Solanales</taxon>
        <taxon>Solanaceae</taxon>
        <taxon>Solanoideae</taxon>
        <taxon>Solaneae</taxon>
        <taxon>Solanum</taxon>
    </lineage>
</organism>
<protein>
    <recommendedName>
        <fullName evidence="3">Reverse transcriptase</fullName>
    </recommendedName>
</protein>
<dbReference type="Proteomes" id="UP001234989">
    <property type="component" value="Chromosome 5"/>
</dbReference>
<sequence length="295" mass="34798">NEEFYIRRPDYILASKLKALKHKLKEWNRSEQGSLGQQRKNVLEKLAVVEKIATDRALTEDEATEKATLLLKLEGLIKYEEIYRRQRSRSVWLKEGDKHTNFFHKMANAHKRYNNIELLIQGNIVQDPERIQGEIVEFYQKLYSENVQRRPSNNFLNCPRLTGEEIEDLERNFDEEEVLRSLKQCAVDKAPGPDGFTMGFYIKCWEVVKGDIMKTFQHFYDQGRFERSFNATFIALIPKKKGAKELRDFRPISLIGSIYQILSKVLTERLKRVMSKLVNSQQLAFIKGRQIWMLF</sequence>
<evidence type="ECO:0000313" key="2">
    <source>
        <dbReference type="Proteomes" id="UP001234989"/>
    </source>
</evidence>
<feature type="non-terminal residue" evidence="1">
    <location>
        <position position="1"/>
    </location>
</feature>
<accession>A0AAF0QUY3</accession>